<reference evidence="3" key="3">
    <citation type="submission" date="2024-06" db="EMBL/GenBank/DDBJ databases">
        <authorList>
            <person name="Zeng C."/>
        </authorList>
    </citation>
    <scope>NUCLEOTIDE SEQUENCE [LARGE SCALE GENOMIC DNA]</scope>
    <source>
        <strain evidence="3">ZCY20-5</strain>
    </source>
</reference>
<accession>A0AA97H0P6</accession>
<keyword evidence="1" id="KW-0472">Membrane</keyword>
<dbReference type="Proteomes" id="UP001300604">
    <property type="component" value="Chromosome"/>
</dbReference>
<dbReference type="AlphaFoldDB" id="A0AA97H0P6"/>
<dbReference type="EMBL" id="CP135996">
    <property type="protein sequence ID" value="WOC31648.1"/>
    <property type="molecule type" value="Genomic_DNA"/>
</dbReference>
<dbReference type="KEGG" id="carl:PXC00_10565"/>
<keyword evidence="3" id="KW-1185">Reference proteome</keyword>
<keyword evidence="1" id="KW-0812">Transmembrane</keyword>
<reference evidence="3" key="1">
    <citation type="submission" date="2024-06" db="EMBL/GenBank/DDBJ databases">
        <title>Caproicibacterium argilliputei sp. nov, a novel caproic acid producing anaerobic bacterium isolated from pit mud.</title>
        <authorList>
            <person name="Zeng C."/>
        </authorList>
    </citation>
    <scope>NUCLEOTIDE SEQUENCE [LARGE SCALE GENOMIC DNA]</scope>
    <source>
        <strain evidence="3">ZCY20-5</strain>
    </source>
</reference>
<evidence type="ECO:0000313" key="3">
    <source>
        <dbReference type="Proteomes" id="UP001300604"/>
    </source>
</evidence>
<evidence type="ECO:0000256" key="1">
    <source>
        <dbReference type="SAM" id="Phobius"/>
    </source>
</evidence>
<name>A0AA97H0P6_9FIRM</name>
<feature type="transmembrane region" description="Helical" evidence="1">
    <location>
        <begin position="20"/>
        <end position="37"/>
    </location>
</feature>
<reference evidence="2 3" key="2">
    <citation type="submission" date="2024-06" db="EMBL/GenBank/DDBJ databases">
        <title>Caproicibacterium argilliputei sp. nov, a novel caproic acid producing anaerobic bacterium isolated from pit mud.</title>
        <authorList>
            <person name="Xia S."/>
        </authorList>
    </citation>
    <scope>NUCLEOTIDE SEQUENCE [LARGE SCALE GENOMIC DNA]</scope>
    <source>
        <strain evidence="2 3">ZCY20-5</strain>
    </source>
</reference>
<gene>
    <name evidence="2" type="ORF">PXC00_10565</name>
</gene>
<evidence type="ECO:0000313" key="2">
    <source>
        <dbReference type="EMBL" id="WOC31648.1"/>
    </source>
</evidence>
<proteinExistence type="predicted"/>
<keyword evidence="1" id="KW-1133">Transmembrane helix</keyword>
<dbReference type="RefSeq" id="WP_275847058.1">
    <property type="nucleotide sequence ID" value="NZ_CP135996.1"/>
</dbReference>
<sequence>MENVVLMIFPILLCHLSGDLLQLVGKALFAGNLIFLLQRRRNRVLMLQMVLPKERAAGIFPAGRRLPFARVGNIKDIPDFWPVAGSVDERNPLAAAPDIPAHFFVPKLISGAGRRVGALGENYELLVIWIFVKPRGGFQKVRPVCMTGGNLRRRAVGHLRQSLHIIRHSKNPPFGLLGKRKERLKRRS</sequence>
<protein>
    <submittedName>
        <fullName evidence="2">Uncharacterized protein</fullName>
    </submittedName>
</protein>
<organism evidence="2 3">
    <name type="scientific">Caproicibacterium argilliputei</name>
    <dbReference type="NCBI Taxonomy" id="3030016"/>
    <lineage>
        <taxon>Bacteria</taxon>
        <taxon>Bacillati</taxon>
        <taxon>Bacillota</taxon>
        <taxon>Clostridia</taxon>
        <taxon>Eubacteriales</taxon>
        <taxon>Oscillospiraceae</taxon>
        <taxon>Caproicibacterium</taxon>
    </lineage>
</organism>